<gene>
    <name evidence="2" type="ORF">EVAR_70256_1</name>
</gene>
<keyword evidence="3" id="KW-1185">Reference proteome</keyword>
<comment type="caution">
    <text evidence="2">The sequence shown here is derived from an EMBL/GenBank/DDBJ whole genome shotgun (WGS) entry which is preliminary data.</text>
</comment>
<name>A0A4C1SE26_EUMVA</name>
<evidence type="ECO:0000256" key="1">
    <source>
        <dbReference type="SAM" id="MobiDB-lite"/>
    </source>
</evidence>
<feature type="region of interest" description="Disordered" evidence="1">
    <location>
        <begin position="87"/>
        <end position="124"/>
    </location>
</feature>
<proteinExistence type="predicted"/>
<protein>
    <submittedName>
        <fullName evidence="2">Uncharacterized protein</fullName>
    </submittedName>
</protein>
<evidence type="ECO:0000313" key="3">
    <source>
        <dbReference type="Proteomes" id="UP000299102"/>
    </source>
</evidence>
<evidence type="ECO:0000313" key="2">
    <source>
        <dbReference type="EMBL" id="GBO99359.1"/>
    </source>
</evidence>
<reference evidence="2 3" key="1">
    <citation type="journal article" date="2019" name="Commun. Biol.">
        <title>The bagworm genome reveals a unique fibroin gene that provides high tensile strength.</title>
        <authorList>
            <person name="Kono N."/>
            <person name="Nakamura H."/>
            <person name="Ohtoshi R."/>
            <person name="Tomita M."/>
            <person name="Numata K."/>
            <person name="Arakawa K."/>
        </authorList>
    </citation>
    <scope>NUCLEOTIDE SEQUENCE [LARGE SCALE GENOMIC DNA]</scope>
</reference>
<dbReference type="AlphaFoldDB" id="A0A4C1SE26"/>
<sequence length="124" mass="14539">MPPANRYYNVTSHGPVKKAINMSMIEEEDSDFEYDEVEETVFKLDEELAAYNPEQQLNLRGRSLRQTEQSPPMWRVINSSLPVWDERNHDNYNHPSDLFGNRNKHRVNSKRSLKMKTPNAPHPS</sequence>
<dbReference type="Proteomes" id="UP000299102">
    <property type="component" value="Unassembled WGS sequence"/>
</dbReference>
<organism evidence="2 3">
    <name type="scientific">Eumeta variegata</name>
    <name type="common">Bagworm moth</name>
    <name type="synonym">Eumeta japonica</name>
    <dbReference type="NCBI Taxonomy" id="151549"/>
    <lineage>
        <taxon>Eukaryota</taxon>
        <taxon>Metazoa</taxon>
        <taxon>Ecdysozoa</taxon>
        <taxon>Arthropoda</taxon>
        <taxon>Hexapoda</taxon>
        <taxon>Insecta</taxon>
        <taxon>Pterygota</taxon>
        <taxon>Neoptera</taxon>
        <taxon>Endopterygota</taxon>
        <taxon>Lepidoptera</taxon>
        <taxon>Glossata</taxon>
        <taxon>Ditrysia</taxon>
        <taxon>Tineoidea</taxon>
        <taxon>Psychidae</taxon>
        <taxon>Oiketicinae</taxon>
        <taxon>Eumeta</taxon>
    </lineage>
</organism>
<dbReference type="EMBL" id="BGZK01003265">
    <property type="protein sequence ID" value="GBO99359.1"/>
    <property type="molecule type" value="Genomic_DNA"/>
</dbReference>
<feature type="compositionally biased region" description="Basic residues" evidence="1">
    <location>
        <begin position="102"/>
        <end position="114"/>
    </location>
</feature>
<accession>A0A4C1SE26</accession>